<dbReference type="RefSeq" id="WP_244268179.1">
    <property type="nucleotide sequence ID" value="NZ_CP031425.1"/>
</dbReference>
<dbReference type="AlphaFoldDB" id="A0A0F0KRA3"/>
<reference evidence="1 2" key="1">
    <citation type="submission" date="2015-02" db="EMBL/GenBank/DDBJ databases">
        <title>Draft genome sequences of ten Microbacterium spp. with emphasis on heavy metal contaminated environments.</title>
        <authorList>
            <person name="Corretto E."/>
        </authorList>
    </citation>
    <scope>NUCLEOTIDE SEQUENCE [LARGE SCALE GENOMIC DNA]</scope>
    <source>
        <strain evidence="1 2">DSM 12966</strain>
    </source>
</reference>
<keyword evidence="2" id="KW-1185">Reference proteome</keyword>
<organism evidence="1 2">
    <name type="scientific">Microbacterium foliorum</name>
    <dbReference type="NCBI Taxonomy" id="104336"/>
    <lineage>
        <taxon>Bacteria</taxon>
        <taxon>Bacillati</taxon>
        <taxon>Actinomycetota</taxon>
        <taxon>Actinomycetes</taxon>
        <taxon>Micrococcales</taxon>
        <taxon>Microbacteriaceae</taxon>
        <taxon>Microbacterium</taxon>
    </lineage>
</organism>
<name>A0A0F0KRA3_9MICO</name>
<evidence type="ECO:0000313" key="2">
    <source>
        <dbReference type="Proteomes" id="UP000033572"/>
    </source>
</evidence>
<dbReference type="PATRIC" id="fig|104336.4.peg.1687"/>
<proteinExistence type="predicted"/>
<dbReference type="GeneID" id="94442783"/>
<gene>
    <name evidence="1" type="ORF">RN50_01646</name>
</gene>
<sequence length="87" mass="9620">MVQTEVTFDGTSFLLSQDQDVGELRRRIEEATRGTGTFVDVVVVGNRQVSVLITPRSHVTISVATVAYDSRDTGDLDYPYGGYYDVI</sequence>
<protein>
    <submittedName>
        <fullName evidence="1">Uncharacterized protein</fullName>
    </submittedName>
</protein>
<accession>A0A0F0KRA3</accession>
<dbReference type="EMBL" id="JYIU01000040">
    <property type="protein sequence ID" value="KJL21746.1"/>
    <property type="molecule type" value="Genomic_DNA"/>
</dbReference>
<comment type="caution">
    <text evidence="1">The sequence shown here is derived from an EMBL/GenBank/DDBJ whole genome shotgun (WGS) entry which is preliminary data.</text>
</comment>
<evidence type="ECO:0000313" key="1">
    <source>
        <dbReference type="EMBL" id="KJL21746.1"/>
    </source>
</evidence>
<dbReference type="Proteomes" id="UP000033572">
    <property type="component" value="Unassembled WGS sequence"/>
</dbReference>